<dbReference type="PANTHER" id="PTHR43143:SF1">
    <property type="entry name" value="SERINE_THREONINE-PROTEIN PHOSPHATASE CPPED1"/>
    <property type="match status" value="1"/>
</dbReference>
<name>A0A7C2H510_DICTH</name>
<comment type="caution">
    <text evidence="2">The sequence shown here is derived from an EMBL/GenBank/DDBJ whole genome shotgun (WGS) entry which is preliminary data.</text>
</comment>
<gene>
    <name evidence="2" type="ORF">ENU78_08260</name>
</gene>
<dbReference type="PANTHER" id="PTHR43143">
    <property type="entry name" value="METALLOPHOSPHOESTERASE, CALCINEURIN SUPERFAMILY"/>
    <property type="match status" value="1"/>
</dbReference>
<evidence type="ECO:0000259" key="1">
    <source>
        <dbReference type="Pfam" id="PF00149"/>
    </source>
</evidence>
<dbReference type="EMBL" id="DTDV01000021">
    <property type="protein sequence ID" value="HGK24399.1"/>
    <property type="molecule type" value="Genomic_DNA"/>
</dbReference>
<dbReference type="AlphaFoldDB" id="A0A7C2H510"/>
<reference evidence="2" key="1">
    <citation type="journal article" date="2020" name="mSystems">
        <title>Genome- and Community-Level Interaction Insights into Carbon Utilization and Element Cycling Functions of Hydrothermarchaeota in Hydrothermal Sediment.</title>
        <authorList>
            <person name="Zhou Z."/>
            <person name="Liu Y."/>
            <person name="Xu W."/>
            <person name="Pan J."/>
            <person name="Luo Z.H."/>
            <person name="Li M."/>
        </authorList>
    </citation>
    <scope>NUCLEOTIDE SEQUENCE [LARGE SCALE GENOMIC DNA]</scope>
    <source>
        <strain evidence="2">SpSt-70</strain>
    </source>
</reference>
<dbReference type="GO" id="GO:0016787">
    <property type="term" value="F:hydrolase activity"/>
    <property type="evidence" value="ECO:0007669"/>
    <property type="project" value="InterPro"/>
</dbReference>
<evidence type="ECO:0000313" key="2">
    <source>
        <dbReference type="EMBL" id="HGK24399.1"/>
    </source>
</evidence>
<organism evidence="2">
    <name type="scientific">Dictyoglomus thermophilum</name>
    <dbReference type="NCBI Taxonomy" id="14"/>
    <lineage>
        <taxon>Bacteria</taxon>
        <taxon>Pseudomonadati</taxon>
        <taxon>Dictyoglomota</taxon>
        <taxon>Dictyoglomia</taxon>
        <taxon>Dictyoglomales</taxon>
        <taxon>Dictyoglomaceae</taxon>
        <taxon>Dictyoglomus</taxon>
    </lineage>
</organism>
<dbReference type="Gene3D" id="3.60.21.10">
    <property type="match status" value="1"/>
</dbReference>
<dbReference type="SUPFAM" id="SSF56300">
    <property type="entry name" value="Metallo-dependent phosphatases"/>
    <property type="match status" value="1"/>
</dbReference>
<dbReference type="InterPro" id="IPR004843">
    <property type="entry name" value="Calcineurin-like_PHP"/>
</dbReference>
<dbReference type="Pfam" id="PF00149">
    <property type="entry name" value="Metallophos"/>
    <property type="match status" value="1"/>
</dbReference>
<accession>A0A7C2H510</accession>
<feature type="domain" description="Calcineurin-like phosphoesterase" evidence="1">
    <location>
        <begin position="41"/>
        <end position="200"/>
    </location>
</feature>
<dbReference type="RefSeq" id="WP_012548040.1">
    <property type="nucleotide sequence ID" value="NZ_VTFL01000001.1"/>
</dbReference>
<sequence>MKQIKKLITIILLIIGLCSFAYGFTFAVIGDRAGRPVPGVFERNLSEILKRKPDFIIQLGDILVEGTEKEYKYIGELLRNVNIPFYIVPGNHDLYKDPRGEKFQKFTGRPLYYYFDYENARFIILNNSSGILGKTQLEWLTNVLKENDKKYKFVFMHQPVISPGLFFLLHKADPVESKMLMKLFEEYKVNYVFSGHIHMYYRKEINGVVYIISGIGGARPYVSSDLDEGKPHFVLMEVTDKGIKEEVVRLNW</sequence>
<dbReference type="OMA" id="TIIFTHI"/>
<dbReference type="InterPro" id="IPR051918">
    <property type="entry name" value="STPP_CPPED1"/>
</dbReference>
<dbReference type="InterPro" id="IPR029052">
    <property type="entry name" value="Metallo-depent_PP-like"/>
</dbReference>
<proteinExistence type="predicted"/>
<protein>
    <recommendedName>
        <fullName evidence="1">Calcineurin-like phosphoesterase domain-containing protein</fullName>
    </recommendedName>
</protein>